<feature type="compositionally biased region" description="Basic residues" evidence="1">
    <location>
        <begin position="1"/>
        <end position="15"/>
    </location>
</feature>
<sequence>MTGKFRSPKRRKTRQKSGYQVSGSQMGSTCRIETSHLLQPEQGIITFNHEITSLTAMELFSRQIGVIGTGIYIYPREKCTYEIELSWSLDTNFDKIEKKGNLSSGYWQGLGAIKEIDLNISYGKINNFKVSYKINTFAPISVYGLIMGSLYHPYLTQHDIYNSFQQKTHLYVPEILYLCPHKDALEFRTIQGQLNQNNGDKIVCKSCNRCDRFLPINIDNEQKKLGYSNHCIKKAPCQHSSFSRYEILNLKDFKLDNLNRSLVNHICDNKIISRFGHQLECRVCKKFFVNRPLNPTRNSTQHREDSLRRRALEVLISALLDKESVYSKHRLNSGEEFDVYIWNKFNHKCFNCQKILPSPKDMHLDHTLPLAYLWPLDSTATCLCPGCNSSKSDKFPEDFYSQEQLKELSKITGISLDKLNRKSINQEAVKKLFARINWFFDDFLNDDEYQKDREGKKVADIIYKSLQKVLSISGYSENLVSLYRNKNKKDPSSISLES</sequence>
<dbReference type="Proteomes" id="UP000316958">
    <property type="component" value="Unassembled WGS sequence"/>
</dbReference>
<name>A0A552FWW0_MICAE</name>
<evidence type="ECO:0008006" key="4">
    <source>
        <dbReference type="Google" id="ProtNLM"/>
    </source>
</evidence>
<reference evidence="2 3" key="1">
    <citation type="submission" date="2019-01" db="EMBL/GenBank/DDBJ databases">
        <title>Coherence of Microcystis species and biogeography revealed through population genomics.</title>
        <authorList>
            <person name="Perez-Carrascal O.M."/>
            <person name="Terrat Y."/>
            <person name="Giani A."/>
            <person name="Fortin N."/>
            <person name="Tromas N."/>
            <person name="Shapiro B.J."/>
        </authorList>
    </citation>
    <scope>NUCLEOTIDE SEQUENCE [LARGE SCALE GENOMIC DNA]</scope>
    <source>
        <strain evidence="2">Ma_QC_Ch_20071001_S25D</strain>
    </source>
</reference>
<feature type="region of interest" description="Disordered" evidence="1">
    <location>
        <begin position="1"/>
        <end position="27"/>
    </location>
</feature>
<feature type="compositionally biased region" description="Polar residues" evidence="1">
    <location>
        <begin position="16"/>
        <end position="27"/>
    </location>
</feature>
<evidence type="ECO:0000313" key="2">
    <source>
        <dbReference type="EMBL" id="TRU51194.1"/>
    </source>
</evidence>
<accession>A0A552FWW0</accession>
<protein>
    <recommendedName>
        <fullName evidence="4">HNH endonuclease</fullName>
    </recommendedName>
</protein>
<evidence type="ECO:0000256" key="1">
    <source>
        <dbReference type="SAM" id="MobiDB-lite"/>
    </source>
</evidence>
<proteinExistence type="predicted"/>
<organism evidence="2 3">
    <name type="scientific">Microcystis aeruginosa Ma_QC_Ch_20071001_S25D</name>
    <dbReference type="NCBI Taxonomy" id="2486250"/>
    <lineage>
        <taxon>Bacteria</taxon>
        <taxon>Bacillati</taxon>
        <taxon>Cyanobacteriota</taxon>
        <taxon>Cyanophyceae</taxon>
        <taxon>Oscillatoriophycideae</taxon>
        <taxon>Chroococcales</taxon>
        <taxon>Microcystaceae</taxon>
        <taxon>Microcystis</taxon>
    </lineage>
</organism>
<dbReference type="Gene3D" id="1.10.30.50">
    <property type="match status" value="1"/>
</dbReference>
<dbReference type="AlphaFoldDB" id="A0A552FWW0"/>
<comment type="caution">
    <text evidence="2">The sequence shown here is derived from an EMBL/GenBank/DDBJ whole genome shotgun (WGS) entry which is preliminary data.</text>
</comment>
<dbReference type="EMBL" id="SFBE01000134">
    <property type="protein sequence ID" value="TRU51194.1"/>
    <property type="molecule type" value="Genomic_DNA"/>
</dbReference>
<gene>
    <name evidence="2" type="ORF">EWV57_07950</name>
</gene>
<evidence type="ECO:0000313" key="3">
    <source>
        <dbReference type="Proteomes" id="UP000316958"/>
    </source>
</evidence>